<evidence type="ECO:0000313" key="1">
    <source>
        <dbReference type="EMBL" id="QNH95905.1"/>
    </source>
</evidence>
<dbReference type="AlphaFoldDB" id="A0A7G7YN35"/>
<accession>A0A7G7YN35</accession>
<proteinExistence type="predicted"/>
<reference evidence="1 2" key="1">
    <citation type="submission" date="2019-12" db="EMBL/GenBank/DDBJ databases">
        <title>Corynebacterium sp. nov., isolated from feces of the Anser Albifrons in China.</title>
        <authorList>
            <person name="Liu Q."/>
        </authorList>
    </citation>
    <scope>NUCLEOTIDE SEQUENCE [LARGE SCALE GENOMIC DNA]</scope>
    <source>
        <strain evidence="1 2">23H37-10</strain>
    </source>
</reference>
<dbReference type="KEGG" id="cans:GP473_03715"/>
<dbReference type="RefSeq" id="WP_185769055.1">
    <property type="nucleotide sequence ID" value="NZ_CP046883.1"/>
</dbReference>
<dbReference type="EMBL" id="CP046883">
    <property type="protein sequence ID" value="QNH95905.1"/>
    <property type="molecule type" value="Genomic_DNA"/>
</dbReference>
<evidence type="ECO:0000313" key="2">
    <source>
        <dbReference type="Proteomes" id="UP000515275"/>
    </source>
</evidence>
<organism evidence="1 2">
    <name type="scientific">Corynebacterium anserum</name>
    <dbReference type="NCBI Taxonomy" id="2684406"/>
    <lineage>
        <taxon>Bacteria</taxon>
        <taxon>Bacillati</taxon>
        <taxon>Actinomycetota</taxon>
        <taxon>Actinomycetes</taxon>
        <taxon>Mycobacteriales</taxon>
        <taxon>Corynebacteriaceae</taxon>
        <taxon>Corynebacterium</taxon>
    </lineage>
</organism>
<protein>
    <submittedName>
        <fullName evidence="1">Uncharacterized protein</fullName>
    </submittedName>
</protein>
<dbReference type="Proteomes" id="UP000515275">
    <property type="component" value="Chromosome"/>
</dbReference>
<sequence>MFPDSTIEFVKGALAAVAGLVAGYVGSYGAALLFAYTGFTKLWVPFCLVMILVGICTAIWITNRHGFSENKLSVVFLIASSLAVAFILILPLFFSTQM</sequence>
<name>A0A7G7YN35_9CORY</name>
<gene>
    <name evidence="1" type="ORF">GP473_03715</name>
</gene>
<keyword evidence="2" id="KW-1185">Reference proteome</keyword>